<dbReference type="EMBL" id="JAOYFB010000003">
    <property type="protein sequence ID" value="KAK4010835.1"/>
    <property type="molecule type" value="Genomic_DNA"/>
</dbReference>
<protein>
    <submittedName>
        <fullName evidence="1">Uncharacterized protein</fullName>
    </submittedName>
</protein>
<reference evidence="1 2" key="1">
    <citation type="journal article" date="2023" name="Nucleic Acids Res.">
        <title>The hologenome of Daphnia magna reveals possible DNA methylation and microbiome-mediated evolution of the host genome.</title>
        <authorList>
            <person name="Chaturvedi A."/>
            <person name="Li X."/>
            <person name="Dhandapani V."/>
            <person name="Marshall H."/>
            <person name="Kissane S."/>
            <person name="Cuenca-Cambronero M."/>
            <person name="Asole G."/>
            <person name="Calvet F."/>
            <person name="Ruiz-Romero M."/>
            <person name="Marangio P."/>
            <person name="Guigo R."/>
            <person name="Rago D."/>
            <person name="Mirbahai L."/>
            <person name="Eastwood N."/>
            <person name="Colbourne J.K."/>
            <person name="Zhou J."/>
            <person name="Mallon E."/>
            <person name="Orsini L."/>
        </authorList>
    </citation>
    <scope>NUCLEOTIDE SEQUENCE [LARGE SCALE GENOMIC DNA]</scope>
    <source>
        <strain evidence="1">LRV0_1</strain>
    </source>
</reference>
<proteinExistence type="predicted"/>
<keyword evidence="2" id="KW-1185">Reference proteome</keyword>
<gene>
    <name evidence="1" type="ORF">OUZ56_019964</name>
</gene>
<organism evidence="1 2">
    <name type="scientific">Daphnia magna</name>
    <dbReference type="NCBI Taxonomy" id="35525"/>
    <lineage>
        <taxon>Eukaryota</taxon>
        <taxon>Metazoa</taxon>
        <taxon>Ecdysozoa</taxon>
        <taxon>Arthropoda</taxon>
        <taxon>Crustacea</taxon>
        <taxon>Branchiopoda</taxon>
        <taxon>Diplostraca</taxon>
        <taxon>Cladocera</taxon>
        <taxon>Anomopoda</taxon>
        <taxon>Daphniidae</taxon>
        <taxon>Daphnia</taxon>
    </lineage>
</organism>
<comment type="caution">
    <text evidence="1">The sequence shown here is derived from an EMBL/GenBank/DDBJ whole genome shotgun (WGS) entry which is preliminary data.</text>
</comment>
<dbReference type="Proteomes" id="UP001234178">
    <property type="component" value="Unassembled WGS sequence"/>
</dbReference>
<name>A0ABQ9ZD46_9CRUS</name>
<evidence type="ECO:0000313" key="1">
    <source>
        <dbReference type="EMBL" id="KAK4010835.1"/>
    </source>
</evidence>
<sequence>MQITVTSVTLVEEKAKVRHSPFAALGDHRRQKRITSSIDLVAFICAEEPFMEADFDETQVLIRLMVDYANMAAKKHALLNRIEIVTSEKGVFFWKNCPVATSMLPRYCLFALSGACRT</sequence>
<accession>A0ABQ9ZD46</accession>
<evidence type="ECO:0000313" key="2">
    <source>
        <dbReference type="Proteomes" id="UP001234178"/>
    </source>
</evidence>